<proteinExistence type="predicted"/>
<protein>
    <submittedName>
        <fullName evidence="1">Uncharacterized protein</fullName>
    </submittedName>
</protein>
<evidence type="ECO:0000313" key="1">
    <source>
        <dbReference type="Ensembl" id="ENSHHUP00000049120.1"/>
    </source>
</evidence>
<sequence length="75" mass="7799">MVQKTGFLKQNILKQVSLSVSQGGAVCFGDVVMLVNVGGDNSCSVSIYADLTNLGEGPSPGTYTPNITLALREGH</sequence>
<dbReference type="Ensembl" id="ENSHHUT00000050895.1">
    <property type="protein sequence ID" value="ENSHHUP00000049120.1"/>
    <property type="gene ID" value="ENSHHUG00000029765.1"/>
</dbReference>
<organism evidence="1 2">
    <name type="scientific">Hucho hucho</name>
    <name type="common">huchen</name>
    <dbReference type="NCBI Taxonomy" id="62062"/>
    <lineage>
        <taxon>Eukaryota</taxon>
        <taxon>Metazoa</taxon>
        <taxon>Chordata</taxon>
        <taxon>Craniata</taxon>
        <taxon>Vertebrata</taxon>
        <taxon>Euteleostomi</taxon>
        <taxon>Actinopterygii</taxon>
        <taxon>Neopterygii</taxon>
        <taxon>Teleostei</taxon>
        <taxon>Protacanthopterygii</taxon>
        <taxon>Salmoniformes</taxon>
        <taxon>Salmonidae</taxon>
        <taxon>Salmoninae</taxon>
        <taxon>Hucho</taxon>
    </lineage>
</organism>
<accession>A0A4W5NIJ3</accession>
<reference evidence="1" key="2">
    <citation type="submission" date="2025-08" db="UniProtKB">
        <authorList>
            <consortium name="Ensembl"/>
        </authorList>
    </citation>
    <scope>IDENTIFICATION</scope>
</reference>
<name>A0A4W5NIJ3_9TELE</name>
<reference evidence="2" key="1">
    <citation type="submission" date="2018-06" db="EMBL/GenBank/DDBJ databases">
        <title>Genome assembly of Danube salmon.</title>
        <authorList>
            <person name="Macqueen D.J."/>
            <person name="Gundappa M.K."/>
        </authorList>
    </citation>
    <scope>NUCLEOTIDE SEQUENCE [LARGE SCALE GENOMIC DNA]</scope>
</reference>
<dbReference type="STRING" id="62062.ENSHHUP00000049120"/>
<dbReference type="Proteomes" id="UP000314982">
    <property type="component" value="Unassembled WGS sequence"/>
</dbReference>
<keyword evidence="2" id="KW-1185">Reference proteome</keyword>
<evidence type="ECO:0000313" key="2">
    <source>
        <dbReference type="Proteomes" id="UP000314982"/>
    </source>
</evidence>
<reference evidence="1" key="3">
    <citation type="submission" date="2025-09" db="UniProtKB">
        <authorList>
            <consortium name="Ensembl"/>
        </authorList>
    </citation>
    <scope>IDENTIFICATION</scope>
</reference>
<dbReference type="AlphaFoldDB" id="A0A4W5NIJ3"/>